<dbReference type="InterPro" id="IPR038636">
    <property type="entry name" value="Wzi_sf"/>
</dbReference>
<keyword evidence="1" id="KW-0732">Signal</keyword>
<keyword evidence="3" id="KW-1185">Reference proteome</keyword>
<evidence type="ECO:0000313" key="2">
    <source>
        <dbReference type="EMBL" id="MFC3975159.1"/>
    </source>
</evidence>
<evidence type="ECO:0000313" key="3">
    <source>
        <dbReference type="Proteomes" id="UP001595766"/>
    </source>
</evidence>
<feature type="signal peptide" evidence="1">
    <location>
        <begin position="1"/>
        <end position="22"/>
    </location>
</feature>
<gene>
    <name evidence="2" type="ORF">ACFOUP_02100</name>
</gene>
<sequence length="561" mass="65488">MKNLYLLITFFALSHAKLFAQAAYAPFNRDYYHLIERYEIIDGISYSEFHTTVKPYRRDQISALVNKYASDSARIMQSASDQFNTNYLLNDSWEQNLDNTESSRNPIFKNLYRRQADLYHYRDENFDIHINPVIYLSAGKESGEDDFRFRNTRGIELRGSIDQKIGFYTYLSTTQTVFPSWVKEYAIANGAVPGEGFWKEYGNEGYGYFSAMGHISFNVSKHIQAQFGHDRNFVGEGYRSMILSDFSNPYVFFKLNTKIWKFNLTNLWSQMTADVIYNRQRPTDGRYPQKWFSHHRLGINLGKKLNVGVFESVMANQFDLNYLNPVIFYRWIEHQLGTPDKVMLGFDGKWNFTPGMQLYGQFALDEFVFNEFFGIDGKNSSRNKHAIQLGYKYINLFKIANLDLQLEYNQARPYTYQEKFEYQAFNNYRTPLAHPLGANFREWIGIIRYQPAPKVFIHATGIYQNFGTDPDELTNYGGDLLKNRLVTNTGMGLFGHTIGQGISNNVLMGNVNLSYMLKHNLFLDFSQTLRRKTAQNIDSPEIQSFSQFGIRLNIVRQEFNY</sequence>
<comment type="caution">
    <text evidence="2">The sequence shown here is derived from an EMBL/GenBank/DDBJ whole genome shotgun (WGS) entry which is preliminary data.</text>
</comment>
<feature type="chain" id="PRO_5047028081" description="Capsule assembly protein Wzi" evidence="1">
    <location>
        <begin position="23"/>
        <end position="561"/>
    </location>
</feature>
<dbReference type="RefSeq" id="WP_241292292.1">
    <property type="nucleotide sequence ID" value="NZ_JAKZGR010000003.1"/>
</dbReference>
<dbReference type="Gene3D" id="2.40.160.130">
    <property type="entry name" value="Capsule assembly protein Wzi"/>
    <property type="match status" value="1"/>
</dbReference>
<evidence type="ECO:0000256" key="1">
    <source>
        <dbReference type="SAM" id="SignalP"/>
    </source>
</evidence>
<proteinExistence type="predicted"/>
<dbReference type="EMBL" id="JBHSAV010000003">
    <property type="protein sequence ID" value="MFC3975159.1"/>
    <property type="molecule type" value="Genomic_DNA"/>
</dbReference>
<organism evidence="2 3">
    <name type="scientific">Belliella kenyensis</name>
    <dbReference type="NCBI Taxonomy" id="1472724"/>
    <lineage>
        <taxon>Bacteria</taxon>
        <taxon>Pseudomonadati</taxon>
        <taxon>Bacteroidota</taxon>
        <taxon>Cytophagia</taxon>
        <taxon>Cytophagales</taxon>
        <taxon>Cyclobacteriaceae</taxon>
        <taxon>Belliella</taxon>
    </lineage>
</organism>
<protein>
    <recommendedName>
        <fullName evidence="4">Capsule assembly protein Wzi</fullName>
    </recommendedName>
</protein>
<name>A0ABV8EGN0_9BACT</name>
<reference evidence="3" key="1">
    <citation type="journal article" date="2019" name="Int. J. Syst. Evol. Microbiol.">
        <title>The Global Catalogue of Microorganisms (GCM) 10K type strain sequencing project: providing services to taxonomists for standard genome sequencing and annotation.</title>
        <authorList>
            <consortium name="The Broad Institute Genomics Platform"/>
            <consortium name="The Broad Institute Genome Sequencing Center for Infectious Disease"/>
            <person name="Wu L."/>
            <person name="Ma J."/>
        </authorList>
    </citation>
    <scope>NUCLEOTIDE SEQUENCE [LARGE SCALE GENOMIC DNA]</scope>
    <source>
        <strain evidence="3">CECT 8551</strain>
    </source>
</reference>
<dbReference type="Proteomes" id="UP001595766">
    <property type="component" value="Unassembled WGS sequence"/>
</dbReference>
<accession>A0ABV8EGN0</accession>
<evidence type="ECO:0008006" key="4">
    <source>
        <dbReference type="Google" id="ProtNLM"/>
    </source>
</evidence>